<dbReference type="SUPFAM" id="SSF55874">
    <property type="entry name" value="ATPase domain of HSP90 chaperone/DNA topoisomerase II/histidine kinase"/>
    <property type="match status" value="1"/>
</dbReference>
<dbReference type="InterPro" id="IPR011006">
    <property type="entry name" value="CheY-like_superfamily"/>
</dbReference>
<dbReference type="SMART" id="SM00387">
    <property type="entry name" value="HATPase_c"/>
    <property type="match status" value="1"/>
</dbReference>
<keyword evidence="7" id="KW-1185">Reference proteome</keyword>
<dbReference type="RefSeq" id="XP_059319601.1">
    <property type="nucleotide sequence ID" value="XM_059463675.1"/>
</dbReference>
<reference evidence="6 7" key="1">
    <citation type="submission" date="2016-03" db="EMBL/GenBank/DDBJ databases">
        <title>Comparative genomics of Pseudogymnoascus destructans, the fungus causing white-nose syndrome of bats.</title>
        <authorList>
            <person name="Palmer J.M."/>
            <person name="Drees K.P."/>
            <person name="Foster J.T."/>
            <person name="Lindner D.L."/>
        </authorList>
    </citation>
    <scope>NUCLEOTIDE SEQUENCE [LARGE SCALE GENOMIC DNA]</scope>
    <source>
        <strain evidence="6 7">UAMH 10579</strain>
    </source>
</reference>
<dbReference type="AlphaFoldDB" id="A0A1B8GI03"/>
<feature type="compositionally biased region" description="Polar residues" evidence="3">
    <location>
        <begin position="274"/>
        <end position="303"/>
    </location>
</feature>
<dbReference type="Proteomes" id="UP000091956">
    <property type="component" value="Unassembled WGS sequence"/>
</dbReference>
<evidence type="ECO:0000256" key="3">
    <source>
        <dbReference type="SAM" id="MobiDB-lite"/>
    </source>
</evidence>
<dbReference type="SMART" id="SM00448">
    <property type="entry name" value="REC"/>
    <property type="match status" value="1"/>
</dbReference>
<reference evidence="7" key="2">
    <citation type="journal article" date="2018" name="Nat. Commun.">
        <title>Extreme sensitivity to ultraviolet light in the fungal pathogen causing white-nose syndrome of bats.</title>
        <authorList>
            <person name="Palmer J.M."/>
            <person name="Drees K.P."/>
            <person name="Foster J.T."/>
            <person name="Lindner D.L."/>
        </authorList>
    </citation>
    <scope>NUCLEOTIDE SEQUENCE [LARGE SCALE GENOMIC DNA]</scope>
    <source>
        <strain evidence="7">UAMH 10579</strain>
    </source>
</reference>
<dbReference type="InterPro" id="IPR004358">
    <property type="entry name" value="Sig_transdc_His_kin-like_C"/>
</dbReference>
<dbReference type="STRING" id="342668.A0A1B8GI03"/>
<evidence type="ECO:0000313" key="7">
    <source>
        <dbReference type="Proteomes" id="UP000091956"/>
    </source>
</evidence>
<dbReference type="PROSITE" id="PS50110">
    <property type="entry name" value="RESPONSE_REGULATORY"/>
    <property type="match status" value="1"/>
</dbReference>
<dbReference type="Gene3D" id="1.10.287.130">
    <property type="match status" value="1"/>
</dbReference>
<dbReference type="GeneID" id="28838567"/>
<dbReference type="Gene3D" id="3.30.565.10">
    <property type="entry name" value="Histidine kinase-like ATPase, C-terminal domain"/>
    <property type="match status" value="1"/>
</dbReference>
<sequence length="1215" mass="132579">MISQHADPKNTPENTPGPHCMIISPSRSSSFVESWPSAAHAVMSESQRAQELRKFYAPFDDGSTPGSAQGINQSILDDGALGAYAELILWRLRGTRAMVSLIDNTTEYFVAGVTRLDSSSNEITTSNDWFGCCTIETPGGLCENVMAMDGTKGEYPCFEVSGLHTHPRYEHQPVVNGAIASYKYYAGTPITTAHGVNIGSLFVFDNESRPNGLTVRERKCLFETAGNVMKHLQSKREAAERRRVALMSTGVAKFLERTTWLGDADTDSNPEFPLSSNSFGESEAQRSSMESTNITSQTSTSGDTDIDGWPKKKGASEIVLDKIKKALDHAAYVLRESLELTAGGVVFLDTAIGPSEPKSSTDYFDPIQPDLDSVTSGIGGVELENDLTPENDLTMTGIDPKSTIPSGQVRGFYDEYRPVRVPALSCSKHAYRRSRALDGKTLQDFIDMYPKGNIWYIDEKGYFSSLDQDDTIVSPQRTTPMEGKRSIYNIGADSTRQAAEAAILSKVFQGARQIIFLPLWDASGNRWHSGCFVWSNNSFPVFTVDSELAYISALSNSVMVEISRLDSIMANNVKSDFISSISHEFRSPLHGILASAEFLHDSDLDQTQDQLVASIRTCGSALLDTINHVLDYSKINSFQKKDSSGSFSNELDLSANVALLCERVVDGLIATRGYTGVGNEDTTADPDSPHDAPYAHPVEIILDFEDRDWMFKIIPGALRRIIMNTVSNAMKFTNTGFILIQLRVKQTDGRQSDPTSRIGQKILALNVIDSGRGMSKQYMERKLYTPFAQEDPFIPGVGLGLSITRNIIAQLGGKINIRSELGKGTDVEVLLPLALADTEITSTEMSSTHAHRHDAPDREAAAAVEAVRALAPGKSVAIWRAPAHTAGTRDDSLAWKTVAGYCKSWFGFTLMADPNAATLAKADFVIRECSPFGPDDAPLPPCTSRVLNLQERIDRPSTRRTHMDSPLSETLSLPTGPFKLAVAILSLFHDPARRAALEDEAANPHPVRFPSDETVTQHSLGWSAGPPTPTPENRQEEALVPAPTTNGTSACHPRTLLSTPPLTLASLSLPVPTRPLRILAVDDNALNLLLLTRYLSKRPSDIVITARDGLEAVTAVRAAVDPFDVVFMDISMPGMDGFAATRAIRVMEAERAEHGGNRARIVALTGLASKRDRDEAERCGFDDFLTKPVSFRLIGRLLEGLSRGDGRVGLEEEDG</sequence>
<dbReference type="SUPFAM" id="SSF52172">
    <property type="entry name" value="CheY-like"/>
    <property type="match status" value="1"/>
</dbReference>
<dbReference type="InterPro" id="IPR003594">
    <property type="entry name" value="HATPase_dom"/>
</dbReference>
<dbReference type="InterPro" id="IPR005467">
    <property type="entry name" value="His_kinase_dom"/>
</dbReference>
<dbReference type="Pfam" id="PF00512">
    <property type="entry name" value="HisKA"/>
    <property type="match status" value="1"/>
</dbReference>
<feature type="domain" description="Response regulatory" evidence="5">
    <location>
        <begin position="1077"/>
        <end position="1202"/>
    </location>
</feature>
<dbReference type="Pfam" id="PF02518">
    <property type="entry name" value="HATPase_c"/>
    <property type="match status" value="1"/>
</dbReference>
<dbReference type="InterPro" id="IPR036890">
    <property type="entry name" value="HATPase_C_sf"/>
</dbReference>
<feature type="modified residue" description="4-aspartylphosphate" evidence="2">
    <location>
        <position position="1129"/>
    </location>
</feature>
<dbReference type="PROSITE" id="PS50109">
    <property type="entry name" value="HIS_KIN"/>
    <property type="match status" value="1"/>
</dbReference>
<dbReference type="CDD" id="cd17546">
    <property type="entry name" value="REC_hyHK_CKI1_RcsC-like"/>
    <property type="match status" value="1"/>
</dbReference>
<feature type="region of interest" description="Disordered" evidence="3">
    <location>
        <begin position="378"/>
        <end position="402"/>
    </location>
</feature>
<evidence type="ECO:0000259" key="5">
    <source>
        <dbReference type="PROSITE" id="PS50110"/>
    </source>
</evidence>
<dbReference type="CDD" id="cd00082">
    <property type="entry name" value="HisKA"/>
    <property type="match status" value="1"/>
</dbReference>
<evidence type="ECO:0000256" key="2">
    <source>
        <dbReference type="PROSITE-ProRule" id="PRU00169"/>
    </source>
</evidence>
<dbReference type="InterPro" id="IPR001789">
    <property type="entry name" value="Sig_transdc_resp-reg_receiver"/>
</dbReference>
<protein>
    <submittedName>
        <fullName evidence="6">Uncharacterized protein</fullName>
    </submittedName>
</protein>
<dbReference type="SMART" id="SM00388">
    <property type="entry name" value="HisKA"/>
    <property type="match status" value="1"/>
</dbReference>
<dbReference type="Gene3D" id="3.40.50.2300">
    <property type="match status" value="1"/>
</dbReference>
<evidence type="ECO:0000313" key="6">
    <source>
        <dbReference type="EMBL" id="OBT95438.2"/>
    </source>
</evidence>
<dbReference type="PRINTS" id="PR00344">
    <property type="entry name" value="BCTRLSENSOR"/>
</dbReference>
<dbReference type="PANTHER" id="PTHR43719">
    <property type="entry name" value="TWO-COMPONENT HISTIDINE KINASE"/>
    <property type="match status" value="1"/>
</dbReference>
<organism evidence="6 7">
    <name type="scientific">Pseudogymnoascus verrucosus</name>
    <dbReference type="NCBI Taxonomy" id="342668"/>
    <lineage>
        <taxon>Eukaryota</taxon>
        <taxon>Fungi</taxon>
        <taxon>Dikarya</taxon>
        <taxon>Ascomycota</taxon>
        <taxon>Pezizomycotina</taxon>
        <taxon>Leotiomycetes</taxon>
        <taxon>Thelebolales</taxon>
        <taxon>Thelebolaceae</taxon>
        <taxon>Pseudogymnoascus</taxon>
    </lineage>
</organism>
<name>A0A1B8GI03_9PEZI</name>
<proteinExistence type="predicted"/>
<accession>A0A1B8GI03</accession>
<dbReference type="InterPro" id="IPR003661">
    <property type="entry name" value="HisK_dim/P_dom"/>
</dbReference>
<gene>
    <name evidence="6" type="ORF">VE01_05181</name>
</gene>
<evidence type="ECO:0000259" key="4">
    <source>
        <dbReference type="PROSITE" id="PS50109"/>
    </source>
</evidence>
<dbReference type="SUPFAM" id="SSF47384">
    <property type="entry name" value="Homodimeric domain of signal transducing histidine kinase"/>
    <property type="match status" value="1"/>
</dbReference>
<dbReference type="FunFam" id="1.10.287.130:FF:000023">
    <property type="entry name" value="Sensor histidine kinase/response regulator, putative"/>
    <property type="match status" value="1"/>
</dbReference>
<dbReference type="InterPro" id="IPR050956">
    <property type="entry name" value="2C_system_His_kinase"/>
</dbReference>
<feature type="domain" description="Histidine kinase" evidence="4">
    <location>
        <begin position="580"/>
        <end position="835"/>
    </location>
</feature>
<dbReference type="EMBL" id="KV460235">
    <property type="protein sequence ID" value="OBT95438.2"/>
    <property type="molecule type" value="Genomic_DNA"/>
</dbReference>
<dbReference type="Pfam" id="PF00072">
    <property type="entry name" value="Response_reg"/>
    <property type="match status" value="1"/>
</dbReference>
<evidence type="ECO:0000256" key="1">
    <source>
        <dbReference type="ARBA" id="ARBA00022553"/>
    </source>
</evidence>
<dbReference type="InterPro" id="IPR036097">
    <property type="entry name" value="HisK_dim/P_sf"/>
</dbReference>
<keyword evidence="1 2" id="KW-0597">Phosphoprotein</keyword>
<feature type="region of interest" description="Disordered" evidence="3">
    <location>
        <begin position="1001"/>
        <end position="1035"/>
    </location>
</feature>
<dbReference type="GO" id="GO:0000155">
    <property type="term" value="F:phosphorelay sensor kinase activity"/>
    <property type="evidence" value="ECO:0007669"/>
    <property type="project" value="InterPro"/>
</dbReference>
<dbReference type="PANTHER" id="PTHR43719:SF72">
    <property type="entry name" value="HISTIDINE KINASE_RESPONSE REGULATOR, PUTATIVE (AFU_ORTHOLOGUE AFUA_8G06140)-RELATED"/>
    <property type="match status" value="1"/>
</dbReference>
<feature type="region of interest" description="Disordered" evidence="3">
    <location>
        <begin position="265"/>
        <end position="311"/>
    </location>
</feature>